<evidence type="ECO:0000256" key="7">
    <source>
        <dbReference type="SAM" id="Phobius"/>
    </source>
</evidence>
<dbReference type="PRINTS" id="PR01035">
    <property type="entry name" value="TCRTETA"/>
</dbReference>
<comment type="subcellular location">
    <subcellularLocation>
        <location evidence="1">Membrane</location>
        <topology evidence="1">Multi-pass membrane protein</topology>
    </subcellularLocation>
</comment>
<dbReference type="PANTHER" id="PTHR23504">
    <property type="entry name" value="MAJOR FACILITATOR SUPERFAMILY DOMAIN-CONTAINING PROTEIN 10"/>
    <property type="match status" value="1"/>
</dbReference>
<evidence type="ECO:0000256" key="2">
    <source>
        <dbReference type="ARBA" id="ARBA00022448"/>
    </source>
</evidence>
<evidence type="ECO:0000256" key="4">
    <source>
        <dbReference type="ARBA" id="ARBA00022989"/>
    </source>
</evidence>
<evidence type="ECO:0000256" key="6">
    <source>
        <dbReference type="SAM" id="MobiDB-lite"/>
    </source>
</evidence>
<dbReference type="GO" id="GO:0022857">
    <property type="term" value="F:transmembrane transporter activity"/>
    <property type="evidence" value="ECO:0007669"/>
    <property type="project" value="InterPro"/>
</dbReference>
<feature type="transmembrane region" description="Helical" evidence="7">
    <location>
        <begin position="314"/>
        <end position="333"/>
    </location>
</feature>
<dbReference type="PANTHER" id="PTHR23504:SF15">
    <property type="entry name" value="MAJOR FACILITATOR SUPERFAMILY (MFS) PROFILE DOMAIN-CONTAINING PROTEIN"/>
    <property type="match status" value="1"/>
</dbReference>
<protein>
    <submittedName>
        <fullName evidence="9">MFS general substrate transporter</fullName>
    </submittedName>
</protein>
<feature type="compositionally biased region" description="Low complexity" evidence="6">
    <location>
        <begin position="245"/>
        <end position="256"/>
    </location>
</feature>
<keyword evidence="4 7" id="KW-1133">Transmembrane helix</keyword>
<dbReference type="PROSITE" id="PS50850">
    <property type="entry name" value="MFS"/>
    <property type="match status" value="1"/>
</dbReference>
<feature type="region of interest" description="Disordered" evidence="6">
    <location>
        <begin position="243"/>
        <end position="264"/>
    </location>
</feature>
<feature type="domain" description="Major facilitator superfamily (MFS) profile" evidence="8">
    <location>
        <begin position="36"/>
        <end position="476"/>
    </location>
</feature>
<sequence>MNPEDPLQAQSLETTALLSENNRKPNNSSTPLPMTQLYILLIVRLSAPLSYSIISPFIYFMVRDFHLTEKESELGYYVGSIASCFAIAQTCTSMFWGATSDRIGRKPCIIIGLLGSSLSLFLFGLSKSLIWAILTRSLSGILNGNVGVIKTMVGELTDKTNRARAFSYLPMMMGLGNALGPVIGGFLVSPAKKLPYFFDTPFWNTYPYFLPCLAAGSINVLAAILSFYYLGETLIRLPINRSDSESSINSSDSSSNTPLNYENRQNRTVSNDSKMVMIGFALMALSSVMFNQLLVLWTATDITKGGLSFGPQDLAKAMSVTGFTILIVQLMYYPKLQQWLGTLKLYRSVFPIFMTVCILIPMVNLVAKYANNTLTWVSIIIMLILRAACNTIANTSVNILLVESAEGSGNLGKLNGFSQTLSGLSRSIAPALTGTIYSYSLSHQFPYPFDYHLVWYILALLCVCNYYYSFNIKSIH</sequence>
<evidence type="ECO:0000259" key="8">
    <source>
        <dbReference type="PROSITE" id="PS50850"/>
    </source>
</evidence>
<feature type="transmembrane region" description="Helical" evidence="7">
    <location>
        <begin position="168"/>
        <end position="188"/>
    </location>
</feature>
<dbReference type="InterPro" id="IPR011701">
    <property type="entry name" value="MFS"/>
</dbReference>
<dbReference type="AlphaFoldDB" id="A0A137NQ58"/>
<dbReference type="OMA" id="IPLNCAY"/>
<feature type="transmembrane region" description="Helical" evidence="7">
    <location>
        <begin position="37"/>
        <end position="62"/>
    </location>
</feature>
<dbReference type="InterPro" id="IPR001958">
    <property type="entry name" value="Tet-R_TetA/multi-R_MdtG-like"/>
</dbReference>
<dbReference type="GO" id="GO:0016020">
    <property type="term" value="C:membrane"/>
    <property type="evidence" value="ECO:0007669"/>
    <property type="project" value="UniProtKB-SubCell"/>
</dbReference>
<keyword evidence="2" id="KW-0813">Transport</keyword>
<reference evidence="9 10" key="1">
    <citation type="journal article" date="2015" name="Genome Biol. Evol.">
        <title>Phylogenomic analyses indicate that early fungi evolved digesting cell walls of algal ancestors of land plants.</title>
        <authorList>
            <person name="Chang Y."/>
            <person name="Wang S."/>
            <person name="Sekimoto S."/>
            <person name="Aerts A.L."/>
            <person name="Choi C."/>
            <person name="Clum A."/>
            <person name="LaButti K.M."/>
            <person name="Lindquist E.A."/>
            <person name="Yee Ngan C."/>
            <person name="Ohm R.A."/>
            <person name="Salamov A.A."/>
            <person name="Grigoriev I.V."/>
            <person name="Spatafora J.W."/>
            <person name="Berbee M.L."/>
        </authorList>
    </citation>
    <scope>NUCLEOTIDE SEQUENCE [LARGE SCALE GENOMIC DNA]</scope>
    <source>
        <strain evidence="9 10">NRRL 28638</strain>
    </source>
</reference>
<feature type="transmembrane region" description="Helical" evidence="7">
    <location>
        <begin position="345"/>
        <end position="367"/>
    </location>
</feature>
<name>A0A137NQ58_CONC2</name>
<evidence type="ECO:0000256" key="3">
    <source>
        <dbReference type="ARBA" id="ARBA00022692"/>
    </source>
</evidence>
<dbReference type="Gene3D" id="1.20.1250.20">
    <property type="entry name" value="MFS general substrate transporter like domains"/>
    <property type="match status" value="1"/>
</dbReference>
<dbReference type="Pfam" id="PF07690">
    <property type="entry name" value="MFS_1"/>
    <property type="match status" value="1"/>
</dbReference>
<organism evidence="9 10">
    <name type="scientific">Conidiobolus coronatus (strain ATCC 28846 / CBS 209.66 / NRRL 28638)</name>
    <name type="common">Delacroixia coronata</name>
    <dbReference type="NCBI Taxonomy" id="796925"/>
    <lineage>
        <taxon>Eukaryota</taxon>
        <taxon>Fungi</taxon>
        <taxon>Fungi incertae sedis</taxon>
        <taxon>Zoopagomycota</taxon>
        <taxon>Entomophthoromycotina</taxon>
        <taxon>Entomophthoromycetes</taxon>
        <taxon>Entomophthorales</taxon>
        <taxon>Ancylistaceae</taxon>
        <taxon>Conidiobolus</taxon>
    </lineage>
</organism>
<dbReference type="EMBL" id="KQ965095">
    <property type="protein sequence ID" value="KXN64879.1"/>
    <property type="molecule type" value="Genomic_DNA"/>
</dbReference>
<evidence type="ECO:0000313" key="10">
    <source>
        <dbReference type="Proteomes" id="UP000070444"/>
    </source>
</evidence>
<evidence type="ECO:0000313" key="9">
    <source>
        <dbReference type="EMBL" id="KXN64879.1"/>
    </source>
</evidence>
<accession>A0A137NQ58</accession>
<feature type="transmembrane region" description="Helical" evidence="7">
    <location>
        <begin position="275"/>
        <end position="294"/>
    </location>
</feature>
<evidence type="ECO:0000256" key="5">
    <source>
        <dbReference type="ARBA" id="ARBA00023136"/>
    </source>
</evidence>
<proteinExistence type="predicted"/>
<feature type="transmembrane region" description="Helical" evidence="7">
    <location>
        <begin position="109"/>
        <end position="134"/>
    </location>
</feature>
<keyword evidence="10" id="KW-1185">Reference proteome</keyword>
<keyword evidence="3 7" id="KW-0812">Transmembrane</keyword>
<feature type="transmembrane region" description="Helical" evidence="7">
    <location>
        <begin position="208"/>
        <end position="231"/>
    </location>
</feature>
<feature type="transmembrane region" description="Helical" evidence="7">
    <location>
        <begin position="453"/>
        <end position="470"/>
    </location>
</feature>
<evidence type="ECO:0000256" key="1">
    <source>
        <dbReference type="ARBA" id="ARBA00004141"/>
    </source>
</evidence>
<gene>
    <name evidence="9" type="ORF">CONCODRAFT_13755</name>
</gene>
<dbReference type="Proteomes" id="UP000070444">
    <property type="component" value="Unassembled WGS sequence"/>
</dbReference>
<keyword evidence="5 7" id="KW-0472">Membrane</keyword>
<dbReference type="SUPFAM" id="SSF103473">
    <property type="entry name" value="MFS general substrate transporter"/>
    <property type="match status" value="1"/>
</dbReference>
<dbReference type="InterPro" id="IPR020846">
    <property type="entry name" value="MFS_dom"/>
</dbReference>
<feature type="transmembrane region" description="Helical" evidence="7">
    <location>
        <begin position="74"/>
        <end position="97"/>
    </location>
</feature>
<dbReference type="OrthoDB" id="419616at2759"/>
<dbReference type="CDD" id="cd17330">
    <property type="entry name" value="MFS_SLC46_TetA_like"/>
    <property type="match status" value="1"/>
</dbReference>
<dbReference type="InterPro" id="IPR036259">
    <property type="entry name" value="MFS_trans_sf"/>
</dbReference>